<accession>A0A7U7GA01</accession>
<dbReference type="InterPro" id="IPR019639">
    <property type="entry name" value="DUF2505"/>
</dbReference>
<name>A0A7U7GA01_9GAMM</name>
<dbReference type="AlphaFoldDB" id="A0A7U7GA01"/>
<comment type="caution">
    <text evidence="1">The sequence shown here is derived from an EMBL/GenBank/DDBJ whole genome shotgun (WGS) entry which is preliminary data.</text>
</comment>
<gene>
    <name evidence="1" type="ORF">BN874_160056</name>
</gene>
<sequence>MKIKVLHQYAQAVETVFGLFHDPAFMKAKYAGIGARNIEVLECAGSEGRYTVKVKREVPADVPSLLKKFLSPWNTLVQSETWEGKAGGPYRCKLSIEIAAVPVSIGGIMELRSEGAGCVNDVQLEIKCGIPLIGGKLADFVGGDAGKATQAEYEFIRAHLAGA</sequence>
<organism evidence="1 2">
    <name type="scientific">Candidatus Contendobacter odensis Run_B_J11</name>
    <dbReference type="NCBI Taxonomy" id="1400861"/>
    <lineage>
        <taxon>Bacteria</taxon>
        <taxon>Pseudomonadati</taxon>
        <taxon>Pseudomonadota</taxon>
        <taxon>Gammaproteobacteria</taxon>
        <taxon>Candidatus Competibacteraceae</taxon>
        <taxon>Candidatus Contendibacter</taxon>
    </lineage>
</organism>
<dbReference type="EMBL" id="CBTK010000068">
    <property type="protein sequence ID" value="CDH44300.1"/>
    <property type="molecule type" value="Genomic_DNA"/>
</dbReference>
<dbReference type="Proteomes" id="UP000019184">
    <property type="component" value="Unassembled WGS sequence"/>
</dbReference>
<evidence type="ECO:0008006" key="3">
    <source>
        <dbReference type="Google" id="ProtNLM"/>
    </source>
</evidence>
<protein>
    <recommendedName>
        <fullName evidence="3">DUF2505 domain-containing protein</fullName>
    </recommendedName>
</protein>
<evidence type="ECO:0000313" key="2">
    <source>
        <dbReference type="Proteomes" id="UP000019184"/>
    </source>
</evidence>
<reference evidence="1 2" key="1">
    <citation type="journal article" date="2014" name="ISME J.">
        <title>Candidatus Competibacter-lineage genomes retrieved from metagenomes reveal functional metabolic diversity.</title>
        <authorList>
            <person name="McIlroy S.J."/>
            <person name="Albertsen M."/>
            <person name="Andresen E.K."/>
            <person name="Saunders A.M."/>
            <person name="Kristiansen R."/>
            <person name="Stokholm-Bjerregaard M."/>
            <person name="Nielsen K.L."/>
            <person name="Nielsen P.H."/>
        </authorList>
    </citation>
    <scope>NUCLEOTIDE SEQUENCE [LARGE SCALE GENOMIC DNA]</scope>
    <source>
        <strain evidence="1 2">Run_B_J11</strain>
    </source>
</reference>
<evidence type="ECO:0000313" key="1">
    <source>
        <dbReference type="EMBL" id="CDH44300.1"/>
    </source>
</evidence>
<keyword evidence="2" id="KW-1185">Reference proteome</keyword>
<dbReference type="Pfam" id="PF10698">
    <property type="entry name" value="DUF2505"/>
    <property type="match status" value="1"/>
</dbReference>
<dbReference type="RefSeq" id="WP_034431462.1">
    <property type="nucleotide sequence ID" value="NZ_CBTK010000068.1"/>
</dbReference>
<proteinExistence type="predicted"/>